<keyword evidence="3" id="KW-1185">Reference proteome</keyword>
<proteinExistence type="predicted"/>
<accession>A0ABZ0IJY9</accession>
<organism evidence="2 3">
    <name type="scientific">Imperialibacter roseus</name>
    <dbReference type="NCBI Taxonomy" id="1324217"/>
    <lineage>
        <taxon>Bacteria</taxon>
        <taxon>Pseudomonadati</taxon>
        <taxon>Bacteroidota</taxon>
        <taxon>Cytophagia</taxon>
        <taxon>Cytophagales</taxon>
        <taxon>Flammeovirgaceae</taxon>
        <taxon>Imperialibacter</taxon>
    </lineage>
</organism>
<keyword evidence="2" id="KW-0378">Hydrolase</keyword>
<dbReference type="SUPFAM" id="SSF53474">
    <property type="entry name" value="alpha/beta-Hydrolases"/>
    <property type="match status" value="1"/>
</dbReference>
<gene>
    <name evidence="2" type="ORF">RT717_19775</name>
</gene>
<evidence type="ECO:0000313" key="2">
    <source>
        <dbReference type="EMBL" id="WOK05323.1"/>
    </source>
</evidence>
<dbReference type="Proteomes" id="UP001302349">
    <property type="component" value="Chromosome"/>
</dbReference>
<dbReference type="Gene3D" id="3.40.50.1820">
    <property type="entry name" value="alpha/beta hydrolase"/>
    <property type="match status" value="1"/>
</dbReference>
<sequence length="503" mass="55899">MKKLLYLSFIILYFGDAIAQEKESEKPTGPIPEGEVATTKQTVKINGTTIELTAKAGTVQLRDENNEPIALFGFTSYVKEGAPSTRPIVFSYNGGPGSSSFWLHMGVMGPKRIVVNDPNFNSAAPYQLVNNDYSILDVADLVMIDPVGTGLSVPIGKAKFEDFWGVDQDIRSISLFITQYLIDNSRMNSPKFLLGESYGTFRNAGVMNSLLDQGIAMNGVIMVSAVFDLRTLLFPPNDDLPYIVHFPTYAATAWYHNKVANKPATVEAYMTTVRKFTEEEYAPALFKGDQLSGGEKSAMAAKLSALSGVSSDYWLKADLRVQADEFFQELLRDEGNTVGRLDSRYKGISQDGIGQFADYDPQSAAISPAYIQGFLHYFHNDLKVNKKLTYTVTAGRRDGFKWDWKHKGNFAWGATAAINTGIDMAEAMSKAPNMKVLILNGYYDIATVFYGVEHSINHLGLTKEVKDNIIMKYYEAGHMMYTHQPSLEKFKKDVGTFIVENAR</sequence>
<evidence type="ECO:0000313" key="3">
    <source>
        <dbReference type="Proteomes" id="UP001302349"/>
    </source>
</evidence>
<feature type="signal peptide" evidence="1">
    <location>
        <begin position="1"/>
        <end position="19"/>
    </location>
</feature>
<reference evidence="2 3" key="1">
    <citation type="journal article" date="2023" name="Microbiol. Resour. Announc.">
        <title>Complete Genome Sequence of Imperialibacter roseus strain P4T.</title>
        <authorList>
            <person name="Tizabi D.R."/>
            <person name="Bachvaroff T."/>
            <person name="Hill R.T."/>
        </authorList>
    </citation>
    <scope>NUCLEOTIDE SEQUENCE [LARGE SCALE GENOMIC DNA]</scope>
    <source>
        <strain evidence="2 3">P4T</strain>
    </source>
</reference>
<dbReference type="EMBL" id="CP136051">
    <property type="protein sequence ID" value="WOK05323.1"/>
    <property type="molecule type" value="Genomic_DNA"/>
</dbReference>
<keyword evidence="2" id="KW-0121">Carboxypeptidase</keyword>
<dbReference type="InterPro" id="IPR001563">
    <property type="entry name" value="Peptidase_S10"/>
</dbReference>
<keyword evidence="2" id="KW-0645">Protease</keyword>
<dbReference type="Pfam" id="PF00450">
    <property type="entry name" value="Peptidase_S10"/>
    <property type="match status" value="1"/>
</dbReference>
<protein>
    <submittedName>
        <fullName evidence="2">Carboxypeptidase</fullName>
    </submittedName>
</protein>
<name>A0ABZ0IJY9_9BACT</name>
<dbReference type="GO" id="GO:0004180">
    <property type="term" value="F:carboxypeptidase activity"/>
    <property type="evidence" value="ECO:0007669"/>
    <property type="project" value="UniProtKB-KW"/>
</dbReference>
<keyword evidence="1" id="KW-0732">Signal</keyword>
<evidence type="ECO:0000256" key="1">
    <source>
        <dbReference type="SAM" id="SignalP"/>
    </source>
</evidence>
<dbReference type="RefSeq" id="WP_317488082.1">
    <property type="nucleotide sequence ID" value="NZ_CP136051.1"/>
</dbReference>
<dbReference type="InterPro" id="IPR029058">
    <property type="entry name" value="AB_hydrolase_fold"/>
</dbReference>
<feature type="chain" id="PRO_5045151917" evidence="1">
    <location>
        <begin position="20"/>
        <end position="503"/>
    </location>
</feature>